<dbReference type="PANTHER" id="PTHR37563">
    <property type="entry name" value="PHYTANOYL-COA DIOXYGENASE FAMILY PROTEIN (AFU_ORTHOLOGUE AFUA_2G03330)"/>
    <property type="match status" value="1"/>
</dbReference>
<evidence type="ECO:0008006" key="4">
    <source>
        <dbReference type="Google" id="ProtNLM"/>
    </source>
</evidence>
<accession>A0A9W7AEG0</accession>
<reference evidence="3" key="1">
    <citation type="journal article" date="2023" name="Commun. Biol.">
        <title>Genome analysis of Parmales, the sister group of diatoms, reveals the evolutionary specialization of diatoms from phago-mixotrophs to photoautotrophs.</title>
        <authorList>
            <person name="Ban H."/>
            <person name="Sato S."/>
            <person name="Yoshikawa S."/>
            <person name="Yamada K."/>
            <person name="Nakamura Y."/>
            <person name="Ichinomiya M."/>
            <person name="Sato N."/>
            <person name="Blanc-Mathieu R."/>
            <person name="Endo H."/>
            <person name="Kuwata A."/>
            <person name="Ogata H."/>
        </authorList>
    </citation>
    <scope>NUCLEOTIDE SEQUENCE [LARGE SCALE GENOMIC DNA]</scope>
    <source>
        <strain evidence="3">NIES 3700</strain>
    </source>
</reference>
<feature type="region of interest" description="Disordered" evidence="1">
    <location>
        <begin position="1"/>
        <end position="27"/>
    </location>
</feature>
<dbReference type="InterPro" id="IPR051961">
    <property type="entry name" value="Fungal_Metabolite_Diox"/>
</dbReference>
<dbReference type="Gene3D" id="2.60.120.620">
    <property type="entry name" value="q2cbj1_9rhob like domain"/>
    <property type="match status" value="1"/>
</dbReference>
<gene>
    <name evidence="2" type="ORF">TrLO_g1905</name>
</gene>
<evidence type="ECO:0000313" key="2">
    <source>
        <dbReference type="EMBL" id="GMH71241.1"/>
    </source>
</evidence>
<name>A0A9W7AEG0_9STRA</name>
<comment type="caution">
    <text evidence="2">The sequence shown here is derived from an EMBL/GenBank/DDBJ whole genome shotgun (WGS) entry which is preliminary data.</text>
</comment>
<feature type="compositionally biased region" description="Low complexity" evidence="1">
    <location>
        <begin position="11"/>
        <end position="21"/>
    </location>
</feature>
<dbReference type="Proteomes" id="UP001165122">
    <property type="component" value="Unassembled WGS sequence"/>
</dbReference>
<sequence>MDLFGSDSDSDSSSPSTSLRKLPPPPSPNFLPLSTHILQRWSTHNRLPYTPHVSQPVLTRIKNVPLSEYAIRIEGDQGGALCGLRKLLEGKGLKIVEDTTTPVDYIINVLPDSPLDSSITEHTASLNPESISIENEIKNDISTSHPSLVPGGQLLTVSPTSSPPSIPESFTTSSTPNFLIQINPGFKINTQSCKWLPNSSKISQLEWSNVESSTVCMSAYEIMLNRTMCTSNILRVSESIRLNGFVVIPGLFEEELIGELSERIMEDYGVCRERILERLKVDLEDPKDDQPTVSFKELSMREDFRVDIRNTPNLIALKTQPSYTRFRSNPTVLEIIKTVMAGKRTTEDYLGNYGKYNFSVSSSPSSPPRPPNIGDLGSVISLPGCADQAIHADTPHIFDFQVPAHYVNLFCVGKNLEESVGQTCFVKGSQVLGRCREMEGERRELERNVVRPFVKLGDAVMFDCRVLHFGTENHGVVRPIVYTNYWREFYRDPKNWDERERLFEDHQK</sequence>
<dbReference type="AlphaFoldDB" id="A0A9W7AEG0"/>
<dbReference type="PANTHER" id="PTHR37563:SF2">
    <property type="entry name" value="PHYTANOYL-COA DIOXYGENASE FAMILY PROTEIN (AFU_ORTHOLOGUE AFUA_2G03330)"/>
    <property type="match status" value="1"/>
</dbReference>
<dbReference type="EMBL" id="BRXW01000637">
    <property type="protein sequence ID" value="GMH71241.1"/>
    <property type="molecule type" value="Genomic_DNA"/>
</dbReference>
<dbReference type="OrthoDB" id="420046at2759"/>
<organism evidence="2 3">
    <name type="scientific">Triparma laevis f. longispina</name>
    <dbReference type="NCBI Taxonomy" id="1714387"/>
    <lineage>
        <taxon>Eukaryota</taxon>
        <taxon>Sar</taxon>
        <taxon>Stramenopiles</taxon>
        <taxon>Ochrophyta</taxon>
        <taxon>Bolidophyceae</taxon>
        <taxon>Parmales</taxon>
        <taxon>Triparmaceae</taxon>
        <taxon>Triparma</taxon>
    </lineage>
</organism>
<proteinExistence type="predicted"/>
<evidence type="ECO:0000256" key="1">
    <source>
        <dbReference type="SAM" id="MobiDB-lite"/>
    </source>
</evidence>
<evidence type="ECO:0000313" key="3">
    <source>
        <dbReference type="Proteomes" id="UP001165122"/>
    </source>
</evidence>
<keyword evidence="3" id="KW-1185">Reference proteome</keyword>
<protein>
    <recommendedName>
        <fullName evidence="4">Phytanoyl-CoA dioxygenase</fullName>
    </recommendedName>
</protein>
<dbReference type="SUPFAM" id="SSF51197">
    <property type="entry name" value="Clavaminate synthase-like"/>
    <property type="match status" value="1"/>
</dbReference>